<dbReference type="InterPro" id="IPR001969">
    <property type="entry name" value="Aspartic_peptidase_AS"/>
</dbReference>
<gene>
    <name evidence="10" type="ORF">DCAR_0832570</name>
</gene>
<dbReference type="PROSITE" id="PS00141">
    <property type="entry name" value="ASP_PROTEASE"/>
    <property type="match status" value="1"/>
</dbReference>
<sequence length="780" mass="89150">MEKAFALTEVGENKKTEYASFYLKDEANFWWESTKTLEGNGIMTWERFTELFLEKYLPQYLQDQLEVKFLELKQEGMTVAEYEAKFSELARFVPEYVNTEHKKAKRFQQGLKSWIRSRVEVFELQTYAAVVQKAMIVEGESEMSKRENDSKKRKFERSEESQGQSSGKSKGKFRKGSDNPTNKGFQGSKPGNVGQSNRFSGQNQQQKGNRPPAPECKTCGRKHSGICNKPNITCFKCNKKGHYSSECTSTSGKKGVTCFKCGKLGHMARDCKEPVQQANVLRIAGSPTPTPPVQPRARTFNMTMKDAVQDSDVVAGMLIVNSLDAKVLIDSGATKSFISKNFVDKLACATQPLEPNLVIEVANQDKVSVDSICPSCDREIECCHFFANLIPFKLGEFDIILGMDWLADHDAQIECKNKKVRLKSKDNKEVVFRGRKQEKKFLTMIQAKRLLRQGCEAYLAHVVDVSKEPPKIEEIPIVNEFPDVFPDELPGLPPDREIDFTIDLAPGTEPVSKAPYRMAPVEMKELAMQLQELLDKGFIRPSVSPWGAPVLFVKKKDGSMRLCIDYRELNKLTIKNKYPLPRIDDLFDQLKGATCFSKIDLRSGYHQLKIKAEDIPKTAFRTRYGHYEFLVMSFGLTNAPAAFMDLMNRVFKKYLDKFVIVFIDDILIYSKTEAEHAKHLRMVLGILRKEKLYAKFSKCEFWLKKVQFLGHVVSSEGIKVDPEKIEAIMNWERPKTPTEVRSFLGLAGYYRRFVQDFFKDCGSIDKVDQKEREVCMDRQV</sequence>
<dbReference type="Proteomes" id="UP000077755">
    <property type="component" value="Chromosome 8"/>
</dbReference>
<keyword evidence="7" id="KW-0695">RNA-directed DNA polymerase</keyword>
<dbReference type="Gene3D" id="3.30.70.270">
    <property type="match status" value="2"/>
</dbReference>
<name>A0AAF0XRR4_DAUCS</name>
<dbReference type="InterPro" id="IPR000477">
    <property type="entry name" value="RT_dom"/>
</dbReference>
<feature type="compositionally biased region" description="Polar residues" evidence="8">
    <location>
        <begin position="193"/>
        <end position="208"/>
    </location>
</feature>
<dbReference type="GO" id="GO:0004190">
    <property type="term" value="F:aspartic-type endopeptidase activity"/>
    <property type="evidence" value="ECO:0007669"/>
    <property type="project" value="InterPro"/>
</dbReference>
<dbReference type="CDD" id="cd01647">
    <property type="entry name" value="RT_LTR"/>
    <property type="match status" value="1"/>
</dbReference>
<reference evidence="10" key="1">
    <citation type="journal article" date="2016" name="Nat. Genet.">
        <title>A high-quality carrot genome assembly provides new insights into carotenoid accumulation and asterid genome evolution.</title>
        <authorList>
            <person name="Iorizzo M."/>
            <person name="Ellison S."/>
            <person name="Senalik D."/>
            <person name="Zeng P."/>
            <person name="Satapoomin P."/>
            <person name="Huang J."/>
            <person name="Bowman M."/>
            <person name="Iovene M."/>
            <person name="Sanseverino W."/>
            <person name="Cavagnaro P."/>
            <person name="Yildiz M."/>
            <person name="Macko-Podgorni A."/>
            <person name="Moranska E."/>
            <person name="Grzebelus E."/>
            <person name="Grzebelus D."/>
            <person name="Ashrafi H."/>
            <person name="Zheng Z."/>
            <person name="Cheng S."/>
            <person name="Spooner D."/>
            <person name="Van Deynze A."/>
            <person name="Simon P."/>
        </authorList>
    </citation>
    <scope>NUCLEOTIDE SEQUENCE</scope>
    <source>
        <tissue evidence="10">Leaf</tissue>
    </source>
</reference>
<dbReference type="InterPro" id="IPR001878">
    <property type="entry name" value="Znf_CCHC"/>
</dbReference>
<keyword evidence="3" id="KW-0548">Nucleotidyltransferase</keyword>
<evidence type="ECO:0000256" key="3">
    <source>
        <dbReference type="ARBA" id="ARBA00022695"/>
    </source>
</evidence>
<dbReference type="GO" id="GO:0003964">
    <property type="term" value="F:RNA-directed DNA polymerase activity"/>
    <property type="evidence" value="ECO:0007669"/>
    <property type="project" value="UniProtKB-KW"/>
</dbReference>
<dbReference type="SUPFAM" id="SSF57756">
    <property type="entry name" value="Retrovirus zinc finger-like domains"/>
    <property type="match status" value="1"/>
</dbReference>
<evidence type="ECO:0000313" key="11">
    <source>
        <dbReference type="Proteomes" id="UP000077755"/>
    </source>
</evidence>
<proteinExistence type="predicted"/>
<dbReference type="Gene3D" id="3.10.10.10">
    <property type="entry name" value="HIV Type 1 Reverse Transcriptase, subunit A, domain 1"/>
    <property type="match status" value="1"/>
</dbReference>
<dbReference type="InterPro" id="IPR043128">
    <property type="entry name" value="Rev_trsase/Diguanyl_cyclase"/>
</dbReference>
<keyword evidence="5" id="KW-0255">Endonuclease</keyword>
<dbReference type="InterPro" id="IPR021109">
    <property type="entry name" value="Peptidase_aspartic_dom_sf"/>
</dbReference>
<dbReference type="GO" id="GO:0003676">
    <property type="term" value="F:nucleic acid binding"/>
    <property type="evidence" value="ECO:0007669"/>
    <property type="project" value="InterPro"/>
</dbReference>
<protein>
    <recommendedName>
        <fullName evidence="9">CCHC-type domain-containing protein</fullName>
    </recommendedName>
</protein>
<evidence type="ECO:0000256" key="8">
    <source>
        <dbReference type="SAM" id="MobiDB-lite"/>
    </source>
</evidence>
<dbReference type="PANTHER" id="PTHR24559:SF427">
    <property type="entry name" value="RNA-DIRECTED DNA POLYMERASE"/>
    <property type="match status" value="1"/>
</dbReference>
<evidence type="ECO:0000256" key="7">
    <source>
        <dbReference type="ARBA" id="ARBA00022918"/>
    </source>
</evidence>
<dbReference type="GO" id="GO:0006508">
    <property type="term" value="P:proteolysis"/>
    <property type="evidence" value="ECO:0007669"/>
    <property type="project" value="UniProtKB-KW"/>
</dbReference>
<feature type="domain" description="CCHC-type" evidence="9">
    <location>
        <begin position="233"/>
        <end position="249"/>
    </location>
</feature>
<evidence type="ECO:0000259" key="9">
    <source>
        <dbReference type="SMART" id="SM00343"/>
    </source>
</evidence>
<reference evidence="10" key="2">
    <citation type="submission" date="2022-03" db="EMBL/GenBank/DDBJ databases">
        <title>Draft title - Genomic analysis of global carrot germplasm unveils the trajectory of domestication and the origin of high carotenoid orange carrot.</title>
        <authorList>
            <person name="Iorizzo M."/>
            <person name="Ellison S."/>
            <person name="Senalik D."/>
            <person name="Macko-Podgorni A."/>
            <person name="Grzebelus D."/>
            <person name="Bostan H."/>
            <person name="Rolling W."/>
            <person name="Curaba J."/>
            <person name="Simon P."/>
        </authorList>
    </citation>
    <scope>NUCLEOTIDE SEQUENCE</scope>
    <source>
        <tissue evidence="10">Leaf</tissue>
    </source>
</reference>
<dbReference type="SMART" id="SM00343">
    <property type="entry name" value="ZnF_C2HC"/>
    <property type="match status" value="2"/>
</dbReference>
<dbReference type="CDD" id="cd00303">
    <property type="entry name" value="retropepsin_like"/>
    <property type="match status" value="1"/>
</dbReference>
<evidence type="ECO:0000313" key="10">
    <source>
        <dbReference type="EMBL" id="WOH13061.1"/>
    </source>
</evidence>
<dbReference type="InterPro" id="IPR036875">
    <property type="entry name" value="Znf_CCHC_sf"/>
</dbReference>
<keyword evidence="6" id="KW-0378">Hydrolase</keyword>
<dbReference type="Pfam" id="PF08284">
    <property type="entry name" value="RVP_2"/>
    <property type="match status" value="1"/>
</dbReference>
<evidence type="ECO:0000256" key="4">
    <source>
        <dbReference type="ARBA" id="ARBA00022722"/>
    </source>
</evidence>
<dbReference type="Gene3D" id="2.40.70.10">
    <property type="entry name" value="Acid Proteases"/>
    <property type="match status" value="1"/>
</dbReference>
<dbReference type="PANTHER" id="PTHR24559">
    <property type="entry name" value="TRANSPOSON TY3-I GAG-POL POLYPROTEIN"/>
    <property type="match status" value="1"/>
</dbReference>
<dbReference type="SUPFAM" id="SSF50630">
    <property type="entry name" value="Acid proteases"/>
    <property type="match status" value="1"/>
</dbReference>
<organism evidence="10 11">
    <name type="scientific">Daucus carota subsp. sativus</name>
    <name type="common">Carrot</name>
    <dbReference type="NCBI Taxonomy" id="79200"/>
    <lineage>
        <taxon>Eukaryota</taxon>
        <taxon>Viridiplantae</taxon>
        <taxon>Streptophyta</taxon>
        <taxon>Embryophyta</taxon>
        <taxon>Tracheophyta</taxon>
        <taxon>Spermatophyta</taxon>
        <taxon>Magnoliopsida</taxon>
        <taxon>eudicotyledons</taxon>
        <taxon>Gunneridae</taxon>
        <taxon>Pentapetalae</taxon>
        <taxon>asterids</taxon>
        <taxon>campanulids</taxon>
        <taxon>Apiales</taxon>
        <taxon>Apiaceae</taxon>
        <taxon>Apioideae</taxon>
        <taxon>Scandiceae</taxon>
        <taxon>Daucinae</taxon>
        <taxon>Daucus</taxon>
        <taxon>Daucus sect. Daucus</taxon>
    </lineage>
</organism>
<dbReference type="CDD" id="cd20335">
    <property type="entry name" value="BRcat_RBR"/>
    <property type="match status" value="1"/>
</dbReference>
<feature type="domain" description="CCHC-type" evidence="9">
    <location>
        <begin position="257"/>
        <end position="273"/>
    </location>
</feature>
<dbReference type="InterPro" id="IPR005162">
    <property type="entry name" value="Retrotrans_gag_dom"/>
</dbReference>
<evidence type="ECO:0000256" key="2">
    <source>
        <dbReference type="ARBA" id="ARBA00022679"/>
    </source>
</evidence>
<dbReference type="InterPro" id="IPR053134">
    <property type="entry name" value="RNA-dir_DNA_polymerase"/>
</dbReference>
<keyword evidence="11" id="KW-1185">Reference proteome</keyword>
<dbReference type="FunFam" id="3.10.10.10:FF:000007">
    <property type="entry name" value="Retrovirus-related Pol polyprotein from transposon 17.6-like Protein"/>
    <property type="match status" value="1"/>
</dbReference>
<dbReference type="EMBL" id="CP093350">
    <property type="protein sequence ID" value="WOH13061.1"/>
    <property type="molecule type" value="Genomic_DNA"/>
</dbReference>
<dbReference type="Pfam" id="PF00078">
    <property type="entry name" value="RVT_1"/>
    <property type="match status" value="1"/>
</dbReference>
<dbReference type="SUPFAM" id="SSF56672">
    <property type="entry name" value="DNA/RNA polymerases"/>
    <property type="match status" value="1"/>
</dbReference>
<dbReference type="GO" id="GO:0008270">
    <property type="term" value="F:zinc ion binding"/>
    <property type="evidence" value="ECO:0007669"/>
    <property type="project" value="InterPro"/>
</dbReference>
<evidence type="ECO:0000256" key="1">
    <source>
        <dbReference type="ARBA" id="ARBA00022670"/>
    </source>
</evidence>
<dbReference type="AlphaFoldDB" id="A0AAF0XRR4"/>
<feature type="compositionally biased region" description="Basic and acidic residues" evidence="8">
    <location>
        <begin position="142"/>
        <end position="160"/>
    </location>
</feature>
<keyword evidence="2" id="KW-0808">Transferase</keyword>
<dbReference type="Gene3D" id="4.10.60.10">
    <property type="entry name" value="Zinc finger, CCHC-type"/>
    <property type="match status" value="1"/>
</dbReference>
<dbReference type="InterPro" id="IPR043502">
    <property type="entry name" value="DNA/RNA_pol_sf"/>
</dbReference>
<accession>A0AAF0XRR4</accession>
<feature type="region of interest" description="Disordered" evidence="8">
    <location>
        <begin position="140"/>
        <end position="219"/>
    </location>
</feature>
<dbReference type="Pfam" id="PF03732">
    <property type="entry name" value="Retrotrans_gag"/>
    <property type="match status" value="1"/>
</dbReference>
<dbReference type="Pfam" id="PF00098">
    <property type="entry name" value="zf-CCHC"/>
    <property type="match status" value="2"/>
</dbReference>
<evidence type="ECO:0000256" key="5">
    <source>
        <dbReference type="ARBA" id="ARBA00022759"/>
    </source>
</evidence>
<evidence type="ECO:0000256" key="6">
    <source>
        <dbReference type="ARBA" id="ARBA00022801"/>
    </source>
</evidence>
<keyword evidence="4" id="KW-0540">Nuclease</keyword>
<dbReference type="GO" id="GO:0004519">
    <property type="term" value="F:endonuclease activity"/>
    <property type="evidence" value="ECO:0007669"/>
    <property type="project" value="UniProtKB-KW"/>
</dbReference>
<keyword evidence="1" id="KW-0645">Protease</keyword>